<sequence>MSVSLSSCQTNGNEDDKAYFIGQYMVLSGDFFGERALLGDEVRTANIIAQAPGVEVLTLDRLDLRESFLKLIGDLEALKRDYGDKERLAQVTIEPPSPTKDIIREEFAHVQLKNIKRLATLGVGGFGRVELTLQDIPRYKIRVYVTGSMPWRRIMDYSQGSSKFNVLNESVSFISANMLFLSYLIIVNPMFEINFILKFL</sequence>
<dbReference type="Gene3D" id="2.60.120.10">
    <property type="entry name" value="Jelly Rolls"/>
    <property type="match status" value="1"/>
</dbReference>
<dbReference type="InterPro" id="IPR014710">
    <property type="entry name" value="RmlC-like_jellyroll"/>
</dbReference>
<dbReference type="InterPro" id="IPR000595">
    <property type="entry name" value="cNMP-bd_dom"/>
</dbReference>
<dbReference type="InterPro" id="IPR018490">
    <property type="entry name" value="cNMP-bd_dom_sf"/>
</dbReference>
<dbReference type="AlphaFoldDB" id="A0A1I7WN45"/>
<dbReference type="PROSITE" id="PS00889">
    <property type="entry name" value="CNMP_BINDING_2"/>
    <property type="match status" value="1"/>
</dbReference>
<dbReference type="PROSITE" id="PS50042">
    <property type="entry name" value="CNMP_BINDING_3"/>
    <property type="match status" value="1"/>
</dbReference>
<dbReference type="InterPro" id="IPR018488">
    <property type="entry name" value="cNMP-bd_CS"/>
</dbReference>
<protein>
    <submittedName>
        <fullName evidence="3">Cyclic nucleotide-binding domain-containing protein</fullName>
    </submittedName>
</protein>
<proteinExistence type="predicted"/>
<evidence type="ECO:0000313" key="3">
    <source>
        <dbReference type="WBParaSite" id="Hba_06554"/>
    </source>
</evidence>
<keyword evidence="2" id="KW-1185">Reference proteome</keyword>
<dbReference type="WBParaSite" id="Hba_06554">
    <property type="protein sequence ID" value="Hba_06554"/>
    <property type="gene ID" value="Hba_06554"/>
</dbReference>
<evidence type="ECO:0000259" key="1">
    <source>
        <dbReference type="PROSITE" id="PS50042"/>
    </source>
</evidence>
<feature type="domain" description="Cyclic nucleotide-binding" evidence="1">
    <location>
        <begin position="29"/>
        <end position="66"/>
    </location>
</feature>
<dbReference type="SUPFAM" id="SSF51206">
    <property type="entry name" value="cAMP-binding domain-like"/>
    <property type="match status" value="1"/>
</dbReference>
<evidence type="ECO:0000313" key="2">
    <source>
        <dbReference type="Proteomes" id="UP000095283"/>
    </source>
</evidence>
<dbReference type="Proteomes" id="UP000095283">
    <property type="component" value="Unplaced"/>
</dbReference>
<accession>A0A1I7WN45</accession>
<dbReference type="CDD" id="cd00038">
    <property type="entry name" value="CAP_ED"/>
    <property type="match status" value="1"/>
</dbReference>
<organism evidence="2 3">
    <name type="scientific">Heterorhabditis bacteriophora</name>
    <name type="common">Entomopathogenic nematode worm</name>
    <dbReference type="NCBI Taxonomy" id="37862"/>
    <lineage>
        <taxon>Eukaryota</taxon>
        <taxon>Metazoa</taxon>
        <taxon>Ecdysozoa</taxon>
        <taxon>Nematoda</taxon>
        <taxon>Chromadorea</taxon>
        <taxon>Rhabditida</taxon>
        <taxon>Rhabditina</taxon>
        <taxon>Rhabditomorpha</taxon>
        <taxon>Strongyloidea</taxon>
        <taxon>Heterorhabditidae</taxon>
        <taxon>Heterorhabditis</taxon>
    </lineage>
</organism>
<name>A0A1I7WN45_HETBA</name>
<reference evidence="3" key="1">
    <citation type="submission" date="2016-11" db="UniProtKB">
        <authorList>
            <consortium name="WormBaseParasite"/>
        </authorList>
    </citation>
    <scope>IDENTIFICATION</scope>
</reference>